<dbReference type="EMBL" id="JADBEB010000001">
    <property type="protein sequence ID" value="MBE1491926.1"/>
    <property type="molecule type" value="Genomic_DNA"/>
</dbReference>
<gene>
    <name evidence="9" type="ORF">H4W31_007564</name>
</gene>
<dbReference type="PANTHER" id="PTHR19375">
    <property type="entry name" value="HEAT SHOCK PROTEIN 70KDA"/>
    <property type="match status" value="1"/>
</dbReference>
<comment type="similarity">
    <text evidence="1 7">Belongs to the heat shock protein 70 family.</text>
</comment>
<dbReference type="SUPFAM" id="SSF100920">
    <property type="entry name" value="Heat shock protein 70kD (HSP70), peptide-binding domain"/>
    <property type="match status" value="1"/>
</dbReference>
<dbReference type="Gene3D" id="3.30.420.40">
    <property type="match status" value="2"/>
</dbReference>
<keyword evidence="5" id="KW-0346">Stress response</keyword>
<protein>
    <submittedName>
        <fullName evidence="9">Molecular chaperone DnaK (HSP70)</fullName>
    </submittedName>
</protein>
<dbReference type="GO" id="GO:0140662">
    <property type="term" value="F:ATP-dependent protein folding chaperone"/>
    <property type="evidence" value="ECO:0007669"/>
    <property type="project" value="InterPro"/>
</dbReference>
<feature type="region of interest" description="Disordered" evidence="8">
    <location>
        <begin position="357"/>
        <end position="392"/>
    </location>
</feature>
<dbReference type="InterPro" id="IPR043129">
    <property type="entry name" value="ATPase_NBD"/>
</dbReference>
<dbReference type="RefSeq" id="WP_192770909.1">
    <property type="nucleotide sequence ID" value="NZ_JADBEB010000001.1"/>
</dbReference>
<evidence type="ECO:0000256" key="6">
    <source>
        <dbReference type="ARBA" id="ARBA00023186"/>
    </source>
</evidence>
<dbReference type="Gene3D" id="3.90.640.10">
    <property type="entry name" value="Actin, Chain A, domain 4"/>
    <property type="match status" value="1"/>
</dbReference>
<evidence type="ECO:0000313" key="9">
    <source>
        <dbReference type="EMBL" id="MBE1491926.1"/>
    </source>
</evidence>
<evidence type="ECO:0000256" key="8">
    <source>
        <dbReference type="SAM" id="MobiDB-lite"/>
    </source>
</evidence>
<feature type="compositionally biased region" description="Basic and acidic residues" evidence="8">
    <location>
        <begin position="359"/>
        <end position="370"/>
    </location>
</feature>
<dbReference type="AlphaFoldDB" id="A0A927RBQ0"/>
<keyword evidence="10" id="KW-1185">Reference proteome</keyword>
<dbReference type="PROSITE" id="PS00297">
    <property type="entry name" value="HSP70_1"/>
    <property type="match status" value="1"/>
</dbReference>
<sequence>MRTLGIDLGTTFSVVATLDSAGRPMILPNPLGEEATPSVVCFESPGSVLVGSAAYNAGPAFPDRTVALIKRQMGTDRLLRFDGVEYTPEAVSALILRALVHGVLPGHRPESGRTVPAVVTVPAYFGIREREATQQACLLAGVRPLELVSEPVAAAVHYGFSDVAGIGTALVYDLGGGTFDGTVLSLGGRIQVAATDGDTELGGADWDRRLVSFLLEQFLARVEPADDPADDEVFMAELLLTAERVKRALSSTSVHRVPIRYGGRGVTVTVSRDDFEAASRDLVDRSLVVLRRLLDAAGRAGVAEIDHCLLVGGSSKMPMIAAALAAEFGWRPRLFDPDLAVAKGAALRAHQLTQLAVQDRPETGDREPGPRRTRPWTRGGGADGGGSTPVRVDWRRPDAAVVPVEAAPEFSPPGGSGLSIAPAASVASRGLGPLVHDSHDRTGEHRFVAHVIHQNDPLPVANRELTLATILDNQRSVRIEVYEQAGAVESAEVADNRPVLDGELTGLPERLPAGSPIRLSLGLGLDGRLSITASEPGSGASLTLEACIDGVLDRAGRETVAHDLAALTVRH</sequence>
<keyword evidence="2" id="KW-0597">Phosphoprotein</keyword>
<dbReference type="Proteomes" id="UP000649753">
    <property type="component" value="Unassembled WGS sequence"/>
</dbReference>
<evidence type="ECO:0000313" key="10">
    <source>
        <dbReference type="Proteomes" id="UP000649753"/>
    </source>
</evidence>
<reference evidence="9" key="1">
    <citation type="submission" date="2020-10" db="EMBL/GenBank/DDBJ databases">
        <title>Sequencing the genomes of 1000 actinobacteria strains.</title>
        <authorList>
            <person name="Klenk H.-P."/>
        </authorList>
    </citation>
    <scope>NUCLEOTIDE SEQUENCE</scope>
    <source>
        <strain evidence="9">DSM 46832</strain>
    </source>
</reference>
<evidence type="ECO:0000256" key="2">
    <source>
        <dbReference type="ARBA" id="ARBA00022553"/>
    </source>
</evidence>
<evidence type="ECO:0000256" key="5">
    <source>
        <dbReference type="ARBA" id="ARBA00023016"/>
    </source>
</evidence>
<keyword evidence="3 7" id="KW-0547">Nucleotide-binding</keyword>
<dbReference type="CDD" id="cd24029">
    <property type="entry name" value="ASKHA_NBD_HSP70_DnaK_HscA_HscC"/>
    <property type="match status" value="1"/>
</dbReference>
<name>A0A927RBQ0_9ACTN</name>
<comment type="caution">
    <text evidence="9">The sequence shown here is derived from an EMBL/GenBank/DDBJ whole genome shotgun (WGS) entry which is preliminary data.</text>
</comment>
<evidence type="ECO:0000256" key="1">
    <source>
        <dbReference type="ARBA" id="ARBA00007381"/>
    </source>
</evidence>
<evidence type="ECO:0000256" key="3">
    <source>
        <dbReference type="ARBA" id="ARBA00022741"/>
    </source>
</evidence>
<dbReference type="InterPro" id="IPR029047">
    <property type="entry name" value="HSP70_peptide-bd_sf"/>
</dbReference>
<dbReference type="FunFam" id="3.90.640.10:FF:000003">
    <property type="entry name" value="Molecular chaperone DnaK"/>
    <property type="match status" value="1"/>
</dbReference>
<evidence type="ECO:0000256" key="7">
    <source>
        <dbReference type="RuleBase" id="RU003322"/>
    </source>
</evidence>
<dbReference type="PRINTS" id="PR00301">
    <property type="entry name" value="HEATSHOCK70"/>
</dbReference>
<dbReference type="GO" id="GO:0005524">
    <property type="term" value="F:ATP binding"/>
    <property type="evidence" value="ECO:0007669"/>
    <property type="project" value="UniProtKB-KW"/>
</dbReference>
<feature type="compositionally biased region" description="Gly residues" evidence="8">
    <location>
        <begin position="378"/>
        <end position="387"/>
    </location>
</feature>
<accession>A0A927RBQ0</accession>
<dbReference type="Gene3D" id="2.60.34.10">
    <property type="entry name" value="Substrate Binding Domain Of DNAk, Chain A, domain 1"/>
    <property type="match status" value="1"/>
</dbReference>
<keyword evidence="6" id="KW-0143">Chaperone</keyword>
<dbReference type="PROSITE" id="PS00329">
    <property type="entry name" value="HSP70_2"/>
    <property type="match status" value="1"/>
</dbReference>
<dbReference type="Pfam" id="PF00012">
    <property type="entry name" value="HSP70"/>
    <property type="match status" value="1"/>
</dbReference>
<evidence type="ECO:0000256" key="4">
    <source>
        <dbReference type="ARBA" id="ARBA00022840"/>
    </source>
</evidence>
<keyword evidence="4 7" id="KW-0067">ATP-binding</keyword>
<dbReference type="SUPFAM" id="SSF53067">
    <property type="entry name" value="Actin-like ATPase domain"/>
    <property type="match status" value="2"/>
</dbReference>
<dbReference type="InterPro" id="IPR013126">
    <property type="entry name" value="Hsp_70_fam"/>
</dbReference>
<dbReference type="InterPro" id="IPR018181">
    <property type="entry name" value="Heat_shock_70_CS"/>
</dbReference>
<proteinExistence type="inferred from homology"/>
<organism evidence="9 10">
    <name type="scientific">Plantactinospora soyae</name>
    <dbReference type="NCBI Taxonomy" id="1544732"/>
    <lineage>
        <taxon>Bacteria</taxon>
        <taxon>Bacillati</taxon>
        <taxon>Actinomycetota</taxon>
        <taxon>Actinomycetes</taxon>
        <taxon>Micromonosporales</taxon>
        <taxon>Micromonosporaceae</taxon>
        <taxon>Plantactinospora</taxon>
    </lineage>
</organism>